<keyword evidence="2" id="KW-1185">Reference proteome</keyword>
<dbReference type="EMBL" id="CM055094">
    <property type="protein sequence ID" value="KAJ7560806.1"/>
    <property type="molecule type" value="Genomic_DNA"/>
</dbReference>
<evidence type="ECO:0000313" key="1">
    <source>
        <dbReference type="EMBL" id="KAJ7560806.1"/>
    </source>
</evidence>
<accession>A0ACC2E2P5</accession>
<name>A0ACC2E2P5_DIPCM</name>
<gene>
    <name evidence="1" type="ORF">O6H91_03G000100</name>
</gene>
<protein>
    <submittedName>
        <fullName evidence="1">Uncharacterized protein</fullName>
    </submittedName>
</protein>
<organism evidence="1 2">
    <name type="scientific">Diphasiastrum complanatum</name>
    <name type="common">Issler's clubmoss</name>
    <name type="synonym">Lycopodium complanatum</name>
    <dbReference type="NCBI Taxonomy" id="34168"/>
    <lineage>
        <taxon>Eukaryota</taxon>
        <taxon>Viridiplantae</taxon>
        <taxon>Streptophyta</taxon>
        <taxon>Embryophyta</taxon>
        <taxon>Tracheophyta</taxon>
        <taxon>Lycopodiopsida</taxon>
        <taxon>Lycopodiales</taxon>
        <taxon>Lycopodiaceae</taxon>
        <taxon>Lycopodioideae</taxon>
        <taxon>Diphasiastrum</taxon>
    </lineage>
</organism>
<proteinExistence type="predicted"/>
<sequence length="329" mass="36502">MQDLIMEPSTSSGASTSSKQSGWSFGSFVKSLATKSEEVLQAYQKDLQEFGLGLKKETAAAAEVTARAVKVLPQSLETSAVVAQESLEAVGQSLEDFGSSVWRGTAEILTHVKDAVQNVEEDAVQQKNAGSVGYMASPLTNVRYNRYEAQVNAMQCDSSTYCNEPEDKEDYSLWLSTFDLNSRKSEMDVILNDNTFIQELKERIVPAIVDEKTFWTRYFYRLNKLQQTEDTRADIVKRATAGEEEELTWEVDDESDEVKPSVIPPFLETTKGSNSPSDALVEDIHNEDEAKSDNSTGSEWLVVQEDKDSLNLEVSQVKDAIASERSCVG</sequence>
<reference evidence="2" key="1">
    <citation type="journal article" date="2024" name="Proc. Natl. Acad. Sci. U.S.A.">
        <title>Extraordinary preservation of gene collinearity over three hundred million years revealed in homosporous lycophytes.</title>
        <authorList>
            <person name="Li C."/>
            <person name="Wickell D."/>
            <person name="Kuo L.Y."/>
            <person name="Chen X."/>
            <person name="Nie B."/>
            <person name="Liao X."/>
            <person name="Peng D."/>
            <person name="Ji J."/>
            <person name="Jenkins J."/>
            <person name="Williams M."/>
            <person name="Shu S."/>
            <person name="Plott C."/>
            <person name="Barry K."/>
            <person name="Rajasekar S."/>
            <person name="Grimwood J."/>
            <person name="Han X."/>
            <person name="Sun S."/>
            <person name="Hou Z."/>
            <person name="He W."/>
            <person name="Dai G."/>
            <person name="Sun C."/>
            <person name="Schmutz J."/>
            <person name="Leebens-Mack J.H."/>
            <person name="Li F.W."/>
            <person name="Wang L."/>
        </authorList>
    </citation>
    <scope>NUCLEOTIDE SEQUENCE [LARGE SCALE GENOMIC DNA]</scope>
    <source>
        <strain evidence="2">cv. PW_Plant_1</strain>
    </source>
</reference>
<dbReference type="Proteomes" id="UP001162992">
    <property type="component" value="Chromosome 3"/>
</dbReference>
<evidence type="ECO:0000313" key="2">
    <source>
        <dbReference type="Proteomes" id="UP001162992"/>
    </source>
</evidence>
<comment type="caution">
    <text evidence="1">The sequence shown here is derived from an EMBL/GenBank/DDBJ whole genome shotgun (WGS) entry which is preliminary data.</text>
</comment>